<evidence type="ECO:0000313" key="1">
    <source>
        <dbReference type="EMBL" id="KAH9735865.1"/>
    </source>
</evidence>
<organism evidence="1 2">
    <name type="scientific">Citrus sinensis</name>
    <name type="common">Sweet orange</name>
    <name type="synonym">Citrus aurantium var. sinensis</name>
    <dbReference type="NCBI Taxonomy" id="2711"/>
    <lineage>
        <taxon>Eukaryota</taxon>
        <taxon>Viridiplantae</taxon>
        <taxon>Streptophyta</taxon>
        <taxon>Embryophyta</taxon>
        <taxon>Tracheophyta</taxon>
        <taxon>Spermatophyta</taxon>
        <taxon>Magnoliopsida</taxon>
        <taxon>eudicotyledons</taxon>
        <taxon>Gunneridae</taxon>
        <taxon>Pentapetalae</taxon>
        <taxon>rosids</taxon>
        <taxon>malvids</taxon>
        <taxon>Sapindales</taxon>
        <taxon>Rutaceae</taxon>
        <taxon>Aurantioideae</taxon>
        <taxon>Citrus</taxon>
    </lineage>
</organism>
<dbReference type="Proteomes" id="UP000829398">
    <property type="component" value="Chromosome 6"/>
</dbReference>
<reference evidence="2" key="1">
    <citation type="journal article" date="2023" name="Hortic. Res.">
        <title>A chromosome-level phased genome enabling allele-level studies in sweet orange: a case study on citrus Huanglongbing tolerance.</title>
        <authorList>
            <person name="Wu B."/>
            <person name="Yu Q."/>
            <person name="Deng Z."/>
            <person name="Duan Y."/>
            <person name="Luo F."/>
            <person name="Gmitter F. Jr."/>
        </authorList>
    </citation>
    <scope>NUCLEOTIDE SEQUENCE [LARGE SCALE GENOMIC DNA]</scope>
    <source>
        <strain evidence="2">cv. Valencia</strain>
    </source>
</reference>
<proteinExistence type="predicted"/>
<dbReference type="EMBL" id="CM039175">
    <property type="protein sequence ID" value="KAH9735865.1"/>
    <property type="molecule type" value="Genomic_DNA"/>
</dbReference>
<keyword evidence="2" id="KW-1185">Reference proteome</keyword>
<protein>
    <submittedName>
        <fullName evidence="1">Peptide transporter family protein</fullName>
    </submittedName>
</protein>
<sequence length="556" mass="61669">MTSPIPFSIDDKDLDDAALWAVIDSAAAASVSRSSASASKSRKPLAIRYPSYRSPPTPISRPSPPPNPKHQHYRQQQLQYSPNSDSRGEIVNDRPLKVARTCSSEASESSPMALAHRTPPSPVAYASPEAYLSPGINGRGEGHDQDVTRHSLSGRFPTVSLFKECQNAAMAILEKSDYTMISGSPFIKKSGWRKISFYFNVSYEIKDKSIEFDENRNVQRAEFVVRAYMQGGRFSDGWGSCERREKRFLKPNHDIPSTAETRAKNKACQVDLLPRGSFQNILFVTWLSYELLLGSVVELYMSLYACAHTWSRHKSPKELGKARASTFTVLLVKSNSSKFMAQQEDGWPLGLRPLNARVGLVRNRNLSGSVSFNTLLTGSPSSSTLSSSDLDTESTGSFFRDKSITLGSLIGVSNILELSRRSTRRRPTDTLRDQKNYKPRPWLFSLCSKLTTDAVNTNNTPSLGHFLEAERRAASIYRRNHNPAIYGPNDFSPVLPVTNPNPLFVGDRVAPHASPSLSADGERRSNRELLEHGDGYGAPLLLSWANFAKSYALKPS</sequence>
<comment type="caution">
    <text evidence="1">The sequence shown here is derived from an EMBL/GenBank/DDBJ whole genome shotgun (WGS) entry which is preliminary data.</text>
</comment>
<accession>A0ACB8JVS4</accession>
<name>A0ACB8JVS4_CITSI</name>
<evidence type="ECO:0000313" key="2">
    <source>
        <dbReference type="Proteomes" id="UP000829398"/>
    </source>
</evidence>
<gene>
    <name evidence="1" type="ORF">KPL71_017896</name>
</gene>